<evidence type="ECO:0000313" key="2">
    <source>
        <dbReference type="EMBL" id="QGH36282.1"/>
    </source>
</evidence>
<protein>
    <recommendedName>
        <fullName evidence="1">NERD domain-containing protein</fullName>
    </recommendedName>
</protein>
<gene>
    <name evidence="2" type="ORF">GI584_20530</name>
</gene>
<accession>A0A5Q2TQC1</accession>
<dbReference type="PROSITE" id="PS50965">
    <property type="entry name" value="NERD"/>
    <property type="match status" value="1"/>
</dbReference>
<dbReference type="InterPro" id="IPR011528">
    <property type="entry name" value="NERD"/>
</dbReference>
<proteinExistence type="predicted"/>
<name>A0A5Q2TQC1_9BACI</name>
<sequence length="333" mass="38836">MSNILEIKDVISIIIKKRQEPESILMLKRGLKRISKQRRDMELELRNIKQGYHAECELDFYLERIGINSNDVIVLQDLRLPAADRHSFFQMDNLLLTSYFAVNIDVKSQPGKFTFQNNARNFQYYLHGKKYGMTHPISQVDEQRDQLRFWLGAGWENYPIVNLVALADPNAEIATDSSSDWVYECVMPFALLKDSFKRATKQYTQSFFQLSELTRIGYQLAQAHCKPELHYWKRFGIELGDVESGVLCPFCGKLAMDRLRVIWDCPHCGGRDRRAHVMSIFDHFVFVKPTMTNQECREFLHVEKEHTARALMTNAGILDWNGSNRGRVYVLKK</sequence>
<dbReference type="EMBL" id="CP045915">
    <property type="protein sequence ID" value="QGH36282.1"/>
    <property type="molecule type" value="Genomic_DNA"/>
</dbReference>
<dbReference type="AlphaFoldDB" id="A0A5Q2TQC1"/>
<reference evidence="2 3" key="1">
    <citation type="submission" date="2019-11" db="EMBL/GenBank/DDBJ databases">
        <title>Gracilibacillus salitolerans sp. nov., a moderate halophile isolated from a saline soil in northwest China.</title>
        <authorList>
            <person name="Gan L."/>
        </authorList>
    </citation>
    <scope>NUCLEOTIDE SEQUENCE [LARGE SCALE GENOMIC DNA]</scope>
    <source>
        <strain evidence="2 3">SCU50</strain>
    </source>
</reference>
<dbReference type="Pfam" id="PF08378">
    <property type="entry name" value="NERD"/>
    <property type="match status" value="1"/>
</dbReference>
<organism evidence="2 3">
    <name type="scientific">Gracilibacillus salitolerans</name>
    <dbReference type="NCBI Taxonomy" id="2663022"/>
    <lineage>
        <taxon>Bacteria</taxon>
        <taxon>Bacillati</taxon>
        <taxon>Bacillota</taxon>
        <taxon>Bacilli</taxon>
        <taxon>Bacillales</taxon>
        <taxon>Bacillaceae</taxon>
        <taxon>Gracilibacillus</taxon>
    </lineage>
</organism>
<feature type="domain" description="NERD" evidence="1">
    <location>
        <begin position="50"/>
        <end position="170"/>
    </location>
</feature>
<keyword evidence="3" id="KW-1185">Reference proteome</keyword>
<evidence type="ECO:0000259" key="1">
    <source>
        <dbReference type="PROSITE" id="PS50965"/>
    </source>
</evidence>
<evidence type="ECO:0000313" key="3">
    <source>
        <dbReference type="Proteomes" id="UP000339690"/>
    </source>
</evidence>
<dbReference type="Proteomes" id="UP000339690">
    <property type="component" value="Chromosome"/>
</dbReference>
<dbReference type="RefSeq" id="WP_153792455.1">
    <property type="nucleotide sequence ID" value="NZ_CP045915.1"/>
</dbReference>
<dbReference type="KEGG" id="grc:GI584_20530"/>